<gene>
    <name evidence="1" type="ORF">A4H97_07290</name>
</gene>
<sequence length="177" mass="20824">MCQYINVVLSADLKTEMIKPLFAKHGLGYNPFQNQFIFQQLKKNVQLVNTTTKQCDCGSIIGIESHPAGKGIQPKDIERLRRKGWSETKIKNWIADKTKTDFQAQDREKERIQWMVFLHEAINEYMIGMVGLYIHWYDNSIFDEEIIFKDKKKISLSELQVDTLGKLRYDILYEFIP</sequence>
<dbReference type="RefSeq" id="WP_081201360.1">
    <property type="nucleotide sequence ID" value="NZ_FOCZ01000002.1"/>
</dbReference>
<organism evidence="1 2">
    <name type="scientific">Niastella yeongjuensis</name>
    <dbReference type="NCBI Taxonomy" id="354355"/>
    <lineage>
        <taxon>Bacteria</taxon>
        <taxon>Pseudomonadati</taxon>
        <taxon>Bacteroidota</taxon>
        <taxon>Chitinophagia</taxon>
        <taxon>Chitinophagales</taxon>
        <taxon>Chitinophagaceae</taxon>
        <taxon>Niastella</taxon>
    </lineage>
</organism>
<keyword evidence="2" id="KW-1185">Reference proteome</keyword>
<accession>A0A1V9EMD7</accession>
<protein>
    <submittedName>
        <fullName evidence="1">Uncharacterized protein</fullName>
    </submittedName>
</protein>
<reference evidence="2" key="1">
    <citation type="submission" date="2016-04" db="EMBL/GenBank/DDBJ databases">
        <authorList>
            <person name="Chen L."/>
            <person name="Zhuang W."/>
            <person name="Wang G."/>
        </authorList>
    </citation>
    <scope>NUCLEOTIDE SEQUENCE [LARGE SCALE GENOMIC DNA]</scope>
    <source>
        <strain evidence="2">17621</strain>
    </source>
</reference>
<dbReference type="EMBL" id="LVXG01000023">
    <property type="protein sequence ID" value="OQP47300.1"/>
    <property type="molecule type" value="Genomic_DNA"/>
</dbReference>
<evidence type="ECO:0000313" key="2">
    <source>
        <dbReference type="Proteomes" id="UP000192610"/>
    </source>
</evidence>
<proteinExistence type="predicted"/>
<dbReference type="OrthoDB" id="333441at2"/>
<comment type="caution">
    <text evidence="1">The sequence shown here is derived from an EMBL/GenBank/DDBJ whole genome shotgun (WGS) entry which is preliminary data.</text>
</comment>
<dbReference type="Proteomes" id="UP000192610">
    <property type="component" value="Unassembled WGS sequence"/>
</dbReference>
<evidence type="ECO:0000313" key="1">
    <source>
        <dbReference type="EMBL" id="OQP47300.1"/>
    </source>
</evidence>
<name>A0A1V9EMD7_9BACT</name>
<dbReference type="AlphaFoldDB" id="A0A1V9EMD7"/>